<protein>
    <submittedName>
        <fullName evidence="1">Uncharacterized protein</fullName>
    </submittedName>
</protein>
<dbReference type="OrthoDB" id="5341924at2759"/>
<name>A0A9P4MNT2_9PLEO</name>
<keyword evidence="2" id="KW-1185">Reference proteome</keyword>
<sequence length="996" mass="112471">MCSSHTCCRNALIHAFRPSVQRTAFTWSVPEYLAPAFLVPASRRNLSPAKRPRFKRDISFRRPYATFQTTFAPLYPPEILRDTFRGCIPRPDQRLQHDIQQWLTLLEPYIPLHLRKEPSDKTNTALPASATDLSSFLIDGQKASHDLLSYLALNERRWNTATWLIHTLVENGPSALDSAAPLELSTNVIWPDPHLSLEEVTNRPLFLDRVRPSRTLRQSLDEITSPPVSIEYEHTLVKSAFGQVWRSLGNMILAATEVDNEQEASEIMTHVLEIIAYLHHKEMIPESIYLDRPAQSPFALQQPPMLHLLSSQIFTALSDASWNAREASTNIERDKMNASYFFGREIPGSRFKVAVAGMSPEVWLELVLWSCLHGGWLLDGMAILEKIMGDSHGKHPWKLICWQEFMNASKKSETSTQKSWNIFGGTRSDRCEPDYRKLTQKRISSEVVTAFVDGLVSSMRVGVGLRGTDPATLLAHIKNLKQLLDTNNLSLGAASWDSIIIRLLESEGINPEKRPELLLQLLDLSANFGQEVGSFNVSPPSLEANGNPPYFFLASAAPIGLLHRAIRSFIERGNVSGVISTLTQLQHYTDNNKKRSMTEFFGKLKKIPPVRLNTHFESIFAPIEFPGFHPQIPLPLLAQLLEFSTDTGASELGRWLLFAKDIDGPLISPNLYHNSSIAASVVRFGNMVGNDNLVMKVVKISGQPDERGVVRLTAEVLTAFIISQIQMHRWETVKKMQTYVLENPGYRPRPEILASFATELLRCSTQTKREMAQLAFTDLLYAWEGLIVTNLRAELNNILIMLSTVHDDWKVFCSQFIMGRGRERVCLSTREFNRILGGVLDGYGSLQGKRMVEMWCYGGNTQELIAYHSPGGLPTMPRYKVDKGKEYSRRPENIEIHGSSEETLVFLGRVKPNIQTVRAVLRKAQEEEDQRQKARVQLTDEGKTELREVIGWAVNLLRYLGLDYEEIVDNLGSLGQIEHDPPSAPTVLGFEDKLQT</sequence>
<evidence type="ECO:0000313" key="1">
    <source>
        <dbReference type="EMBL" id="KAF2199854.1"/>
    </source>
</evidence>
<proteinExistence type="predicted"/>
<comment type="caution">
    <text evidence="1">The sequence shown here is derived from an EMBL/GenBank/DDBJ whole genome shotgun (WGS) entry which is preliminary data.</text>
</comment>
<dbReference type="AlphaFoldDB" id="A0A9P4MNT2"/>
<dbReference type="Proteomes" id="UP000799536">
    <property type="component" value="Unassembled WGS sequence"/>
</dbReference>
<dbReference type="EMBL" id="ML994052">
    <property type="protein sequence ID" value="KAF2199854.1"/>
    <property type="molecule type" value="Genomic_DNA"/>
</dbReference>
<reference evidence="1" key="1">
    <citation type="journal article" date="2020" name="Stud. Mycol.">
        <title>101 Dothideomycetes genomes: a test case for predicting lifestyles and emergence of pathogens.</title>
        <authorList>
            <person name="Haridas S."/>
            <person name="Albert R."/>
            <person name="Binder M."/>
            <person name="Bloem J."/>
            <person name="Labutti K."/>
            <person name="Salamov A."/>
            <person name="Andreopoulos B."/>
            <person name="Baker S."/>
            <person name="Barry K."/>
            <person name="Bills G."/>
            <person name="Bluhm B."/>
            <person name="Cannon C."/>
            <person name="Castanera R."/>
            <person name="Culley D."/>
            <person name="Daum C."/>
            <person name="Ezra D."/>
            <person name="Gonzalez J."/>
            <person name="Henrissat B."/>
            <person name="Kuo A."/>
            <person name="Liang C."/>
            <person name="Lipzen A."/>
            <person name="Lutzoni F."/>
            <person name="Magnuson J."/>
            <person name="Mondo S."/>
            <person name="Nolan M."/>
            <person name="Ohm R."/>
            <person name="Pangilinan J."/>
            <person name="Park H.-J."/>
            <person name="Ramirez L."/>
            <person name="Alfaro M."/>
            <person name="Sun H."/>
            <person name="Tritt A."/>
            <person name="Yoshinaga Y."/>
            <person name="Zwiers L.-H."/>
            <person name="Turgeon B."/>
            <person name="Goodwin S."/>
            <person name="Spatafora J."/>
            <person name="Crous P."/>
            <person name="Grigoriev I."/>
        </authorList>
    </citation>
    <scope>NUCLEOTIDE SEQUENCE</scope>
    <source>
        <strain evidence="1">ATCC 74209</strain>
    </source>
</reference>
<evidence type="ECO:0000313" key="2">
    <source>
        <dbReference type="Proteomes" id="UP000799536"/>
    </source>
</evidence>
<gene>
    <name evidence="1" type="ORF">GQ43DRAFT_100301</name>
</gene>
<organism evidence="1 2">
    <name type="scientific">Delitschia confertaspora ATCC 74209</name>
    <dbReference type="NCBI Taxonomy" id="1513339"/>
    <lineage>
        <taxon>Eukaryota</taxon>
        <taxon>Fungi</taxon>
        <taxon>Dikarya</taxon>
        <taxon>Ascomycota</taxon>
        <taxon>Pezizomycotina</taxon>
        <taxon>Dothideomycetes</taxon>
        <taxon>Pleosporomycetidae</taxon>
        <taxon>Pleosporales</taxon>
        <taxon>Delitschiaceae</taxon>
        <taxon>Delitschia</taxon>
    </lineage>
</organism>
<accession>A0A9P4MNT2</accession>